<name>A0ABD6BDQ8_9EURY</name>
<keyword evidence="3" id="KW-1185">Reference proteome</keyword>
<dbReference type="EMBL" id="JBHUDI010000003">
    <property type="protein sequence ID" value="MFD1562725.1"/>
    <property type="molecule type" value="Genomic_DNA"/>
</dbReference>
<evidence type="ECO:0000259" key="1">
    <source>
        <dbReference type="Pfam" id="PF01522"/>
    </source>
</evidence>
<dbReference type="Proteomes" id="UP001597076">
    <property type="component" value="Unassembled WGS sequence"/>
</dbReference>
<dbReference type="InterPro" id="IPR002509">
    <property type="entry name" value="NODB_dom"/>
</dbReference>
<evidence type="ECO:0000313" key="3">
    <source>
        <dbReference type="Proteomes" id="UP001597076"/>
    </source>
</evidence>
<protein>
    <submittedName>
        <fullName evidence="2">Polysaccharide deacetylase family protein</fullName>
    </submittedName>
</protein>
<dbReference type="AlphaFoldDB" id="A0ABD6BDQ8"/>
<dbReference type="Gene3D" id="3.20.20.370">
    <property type="entry name" value="Glycoside hydrolase/deacetylase"/>
    <property type="match status" value="1"/>
</dbReference>
<evidence type="ECO:0000313" key="2">
    <source>
        <dbReference type="EMBL" id="MFD1562725.1"/>
    </source>
</evidence>
<dbReference type="SUPFAM" id="SSF88713">
    <property type="entry name" value="Glycoside hydrolase/deacetylase"/>
    <property type="match status" value="1"/>
</dbReference>
<feature type="domain" description="NodB homology" evidence="1">
    <location>
        <begin position="63"/>
        <end position="153"/>
    </location>
</feature>
<reference evidence="2 3" key="1">
    <citation type="journal article" date="2019" name="Int. J. Syst. Evol. Microbiol.">
        <title>The Global Catalogue of Microorganisms (GCM) 10K type strain sequencing project: providing services to taxonomists for standard genome sequencing and annotation.</title>
        <authorList>
            <consortium name="The Broad Institute Genomics Platform"/>
            <consortium name="The Broad Institute Genome Sequencing Center for Infectious Disease"/>
            <person name="Wu L."/>
            <person name="Ma J."/>
        </authorList>
    </citation>
    <scope>NUCLEOTIDE SEQUENCE [LARGE SCALE GENOMIC DNA]</scope>
    <source>
        <strain evidence="2 3">CGMCC 1.12230</strain>
    </source>
</reference>
<dbReference type="InterPro" id="IPR011330">
    <property type="entry name" value="Glyco_hydro/deAcase_b/a-brl"/>
</dbReference>
<dbReference type="RefSeq" id="WP_390284627.1">
    <property type="nucleotide sequence ID" value="NZ_JBHUDI010000003.1"/>
</dbReference>
<accession>A0ABD6BDQ8</accession>
<comment type="caution">
    <text evidence="2">The sequence shown here is derived from an EMBL/GenBank/DDBJ whole genome shotgun (WGS) entry which is preliminary data.</text>
</comment>
<organism evidence="2 3">
    <name type="scientific">Haloarchaeobius amylolyticus</name>
    <dbReference type="NCBI Taxonomy" id="1198296"/>
    <lineage>
        <taxon>Archaea</taxon>
        <taxon>Methanobacteriati</taxon>
        <taxon>Methanobacteriota</taxon>
        <taxon>Stenosarchaea group</taxon>
        <taxon>Halobacteria</taxon>
        <taxon>Halobacteriales</taxon>
        <taxon>Halorubellaceae</taxon>
        <taxon>Haloarchaeobius</taxon>
    </lineage>
</organism>
<proteinExistence type="predicted"/>
<dbReference type="Pfam" id="PF01522">
    <property type="entry name" value="Polysacc_deac_1"/>
    <property type="match status" value="1"/>
</dbReference>
<gene>
    <name evidence="2" type="ORF">ACFR99_04050</name>
</gene>
<sequence>MWHSHRYTCSTARAGRFRRESRSCRRPANIPPAVREAAPSSGFARLLEGSPIPLRLRRGGCHPASSFVNPASIGDSSVLNLEQLSELHDRGWTICSHAYRHDSLDELERDAQEARIRDAKEWLTAHGFADGAEYFAYPYSNYDATTLELAAEYHQLGFAAGWPAAGHVSNRLLAPRRGDLEPAAAERLLDLAVRHTGVVTLLFHSMWDFENAGYHVDSFETIVDEVAKRERKGNLDVLSVSEFDSRLVKSTLPAPYI</sequence>
<dbReference type="CDD" id="cd10970">
    <property type="entry name" value="CE4_DAC_u1_6s"/>
    <property type="match status" value="1"/>
</dbReference>